<proteinExistence type="predicted"/>
<gene>
    <name evidence="1" type="ORF">AURDEDRAFT_175902</name>
</gene>
<name>J0LE13_AURST</name>
<dbReference type="KEGG" id="adl:AURDEDRAFT_175902"/>
<sequence length="693" mass="75836">MADRLPDETLAAILAESVVVPDASFAATMADKSPFAEIAHSSSTILLVCKRWMRVATPLVYETVILRSVAQSRALAEVLKEKPQLGCYVRKFRVEGGVGASICKIFKAAPRITDLCLTIDLYADDKAVHMYTSLFDSVAPRRLVLCSGINGLKRNKLTTAAIDVLVTCISQWASLRVVTVADVILDDRRLYDAICGAKQLQVISIPQRSSFYYAVHGKALSDLAAECAAPVIRVGWPAQGYDLMLHPRDRFAELSLVAQEKVVFADPVPTKYKTVVAPPSTLSYKPLANACESIRRTILAHIFEAVIANTDGIDTDRLAENIGQVYDGGSGSDEGLPSDPFSKLPRGPVGQCMSVCKEWKDIITPLACRHLYFLTPEKAVSFTNMISGRTDASDLVAAVRTINFHTDLKAARLDRLANLCDTSFLSQFHSLEELHGANVLISSTALRTLPTTHLRSLTINSDCGRFDVRSFPTLRALNWTLARFHSVVKASPMDLSQSMPALETLVVAGDGAPKILICLSNFSLPALTSLTFDDKVSNHDSALQLFCAANGASIREVFNKSTSGMLSILLPTCPGLTNVSVSCAHLSKLAQGFRHHVIPHTSLKEITCPPISIHQRYNKHKAHEMQLLTEFCDALIPARLPALRTVRISSDNFWPNAQRDIANHPLPVLAERLLARGLRIVNAKGVGWKPRLR</sequence>
<dbReference type="eggNOG" id="ENOG502SPJ6">
    <property type="taxonomic scope" value="Eukaryota"/>
</dbReference>
<evidence type="ECO:0000313" key="1">
    <source>
        <dbReference type="EMBL" id="EJD35029.1"/>
    </source>
</evidence>
<dbReference type="Proteomes" id="UP000006514">
    <property type="component" value="Unassembled WGS sequence"/>
</dbReference>
<dbReference type="InterPro" id="IPR032675">
    <property type="entry name" value="LRR_dom_sf"/>
</dbReference>
<dbReference type="InParanoid" id="J0LE13"/>
<evidence type="ECO:0000313" key="2">
    <source>
        <dbReference type="Proteomes" id="UP000006514"/>
    </source>
</evidence>
<reference evidence="2" key="1">
    <citation type="journal article" date="2012" name="Science">
        <title>The Paleozoic origin of enzymatic lignin decomposition reconstructed from 31 fungal genomes.</title>
        <authorList>
            <person name="Floudas D."/>
            <person name="Binder M."/>
            <person name="Riley R."/>
            <person name="Barry K."/>
            <person name="Blanchette R.A."/>
            <person name="Henrissat B."/>
            <person name="Martinez A.T."/>
            <person name="Otillar R."/>
            <person name="Spatafora J.W."/>
            <person name="Yadav J.S."/>
            <person name="Aerts A."/>
            <person name="Benoit I."/>
            <person name="Boyd A."/>
            <person name="Carlson A."/>
            <person name="Copeland A."/>
            <person name="Coutinho P.M."/>
            <person name="de Vries R.P."/>
            <person name="Ferreira P."/>
            <person name="Findley K."/>
            <person name="Foster B."/>
            <person name="Gaskell J."/>
            <person name="Glotzer D."/>
            <person name="Gorecki P."/>
            <person name="Heitman J."/>
            <person name="Hesse C."/>
            <person name="Hori C."/>
            <person name="Igarashi K."/>
            <person name="Jurgens J.A."/>
            <person name="Kallen N."/>
            <person name="Kersten P."/>
            <person name="Kohler A."/>
            <person name="Kuees U."/>
            <person name="Kumar T.K.A."/>
            <person name="Kuo A."/>
            <person name="LaButti K."/>
            <person name="Larrondo L.F."/>
            <person name="Lindquist E."/>
            <person name="Ling A."/>
            <person name="Lombard V."/>
            <person name="Lucas S."/>
            <person name="Lundell T."/>
            <person name="Martin R."/>
            <person name="McLaughlin D.J."/>
            <person name="Morgenstern I."/>
            <person name="Morin E."/>
            <person name="Murat C."/>
            <person name="Nagy L.G."/>
            <person name="Nolan M."/>
            <person name="Ohm R.A."/>
            <person name="Patyshakuliyeva A."/>
            <person name="Rokas A."/>
            <person name="Ruiz-Duenas F.J."/>
            <person name="Sabat G."/>
            <person name="Salamov A."/>
            <person name="Samejima M."/>
            <person name="Schmutz J."/>
            <person name="Slot J.C."/>
            <person name="St John F."/>
            <person name="Stenlid J."/>
            <person name="Sun H."/>
            <person name="Sun S."/>
            <person name="Syed K."/>
            <person name="Tsang A."/>
            <person name="Wiebenga A."/>
            <person name="Young D."/>
            <person name="Pisabarro A."/>
            <person name="Eastwood D.C."/>
            <person name="Martin F."/>
            <person name="Cullen D."/>
            <person name="Grigoriev I.V."/>
            <person name="Hibbett D.S."/>
        </authorList>
    </citation>
    <scope>NUCLEOTIDE SEQUENCE [LARGE SCALE GENOMIC DNA]</scope>
    <source>
        <strain evidence="2">TFB10046</strain>
    </source>
</reference>
<organism evidence="1 2">
    <name type="scientific">Auricularia subglabra (strain TFB-10046 / SS5)</name>
    <name type="common">White-rot fungus</name>
    <name type="synonym">Auricularia delicata (strain TFB10046)</name>
    <dbReference type="NCBI Taxonomy" id="717982"/>
    <lineage>
        <taxon>Eukaryota</taxon>
        <taxon>Fungi</taxon>
        <taxon>Dikarya</taxon>
        <taxon>Basidiomycota</taxon>
        <taxon>Agaricomycotina</taxon>
        <taxon>Agaricomycetes</taxon>
        <taxon>Auriculariales</taxon>
        <taxon>Auriculariaceae</taxon>
        <taxon>Auricularia</taxon>
    </lineage>
</organism>
<dbReference type="SUPFAM" id="SSF52047">
    <property type="entry name" value="RNI-like"/>
    <property type="match status" value="1"/>
</dbReference>
<accession>J0LE13</accession>
<dbReference type="AlphaFoldDB" id="J0LE13"/>
<dbReference type="Gene3D" id="3.80.10.10">
    <property type="entry name" value="Ribonuclease Inhibitor"/>
    <property type="match status" value="1"/>
</dbReference>
<dbReference type="OrthoDB" id="2786563at2759"/>
<dbReference type="EMBL" id="JH687908">
    <property type="protein sequence ID" value="EJD35029.1"/>
    <property type="molecule type" value="Genomic_DNA"/>
</dbReference>
<protein>
    <submittedName>
        <fullName evidence="1">Uncharacterized protein</fullName>
    </submittedName>
</protein>
<keyword evidence="2" id="KW-1185">Reference proteome</keyword>